<keyword evidence="3" id="KW-0963">Cytoplasm</keyword>
<comment type="subcellular location">
    <subcellularLocation>
        <location evidence="1">Cell projection</location>
        <location evidence="1">Cilium</location>
    </subcellularLocation>
    <subcellularLocation>
        <location evidence="2">Cytoplasm</location>
        <location evidence="2">Cytoskeleton</location>
    </subcellularLocation>
</comment>
<evidence type="ECO:0000256" key="7">
    <source>
        <dbReference type="ARBA" id="ARBA00023212"/>
    </source>
</evidence>
<feature type="compositionally biased region" description="Polar residues" evidence="9">
    <location>
        <begin position="24"/>
        <end position="41"/>
    </location>
</feature>
<evidence type="ECO:0000256" key="8">
    <source>
        <dbReference type="ARBA" id="ARBA00023273"/>
    </source>
</evidence>
<dbReference type="GO" id="GO:0007018">
    <property type="term" value="P:microtubule-based movement"/>
    <property type="evidence" value="ECO:0007669"/>
    <property type="project" value="InterPro"/>
</dbReference>
<dbReference type="Gene3D" id="3.10.490.20">
    <property type="match status" value="1"/>
</dbReference>
<evidence type="ECO:0000256" key="3">
    <source>
        <dbReference type="ARBA" id="ARBA00022490"/>
    </source>
</evidence>
<evidence type="ECO:0000259" key="10">
    <source>
        <dbReference type="Pfam" id="PF03028"/>
    </source>
</evidence>
<dbReference type="AlphaFoldDB" id="A0A9Q1HGW1"/>
<feature type="region of interest" description="Disordered" evidence="9">
    <location>
        <begin position="523"/>
        <end position="593"/>
    </location>
</feature>
<feature type="region of interest" description="Disordered" evidence="9">
    <location>
        <begin position="1"/>
        <end position="55"/>
    </location>
</feature>
<feature type="domain" description="Dynein heavy chain region D6 P-loop" evidence="10">
    <location>
        <begin position="182"/>
        <end position="299"/>
    </location>
</feature>
<feature type="compositionally biased region" description="Polar residues" evidence="9">
    <location>
        <begin position="580"/>
        <end position="593"/>
    </location>
</feature>
<dbReference type="Gene3D" id="3.40.50.300">
    <property type="entry name" value="P-loop containing nucleotide triphosphate hydrolases"/>
    <property type="match status" value="1"/>
</dbReference>
<dbReference type="InterPro" id="IPR041228">
    <property type="entry name" value="Dynein_C"/>
</dbReference>
<dbReference type="EMBL" id="JAIZAY010000003">
    <property type="protein sequence ID" value="KAJ8046079.1"/>
    <property type="molecule type" value="Genomic_DNA"/>
</dbReference>
<keyword evidence="5" id="KW-0175">Coiled coil</keyword>
<dbReference type="GO" id="GO:0045505">
    <property type="term" value="F:dynein intermediate chain binding"/>
    <property type="evidence" value="ECO:0007669"/>
    <property type="project" value="InterPro"/>
</dbReference>
<feature type="region of interest" description="Disordered" evidence="9">
    <location>
        <begin position="693"/>
        <end position="712"/>
    </location>
</feature>
<evidence type="ECO:0000256" key="4">
    <source>
        <dbReference type="ARBA" id="ARBA00022741"/>
    </source>
</evidence>
<dbReference type="FunFam" id="1.10.8.720:FF:000001">
    <property type="entry name" value="dynein heavy chain 7, axonemal"/>
    <property type="match status" value="1"/>
</dbReference>
<dbReference type="FunFam" id="3.10.490.20:FF:000005">
    <property type="entry name" value="Dynein axonemal heavy chain 6"/>
    <property type="match status" value="1"/>
</dbReference>
<dbReference type="InterPro" id="IPR041658">
    <property type="entry name" value="AAA_lid_11"/>
</dbReference>
<organism evidence="13 14">
    <name type="scientific">Holothuria leucospilota</name>
    <name type="common">Black long sea cucumber</name>
    <name type="synonym">Mertensiothuria leucospilota</name>
    <dbReference type="NCBI Taxonomy" id="206669"/>
    <lineage>
        <taxon>Eukaryota</taxon>
        <taxon>Metazoa</taxon>
        <taxon>Echinodermata</taxon>
        <taxon>Eleutherozoa</taxon>
        <taxon>Echinozoa</taxon>
        <taxon>Holothuroidea</taxon>
        <taxon>Aspidochirotacea</taxon>
        <taxon>Aspidochirotida</taxon>
        <taxon>Holothuriidae</taxon>
        <taxon>Holothuria</taxon>
    </lineage>
</organism>
<proteinExistence type="predicted"/>
<dbReference type="InterPro" id="IPR027417">
    <property type="entry name" value="P-loop_NTPase"/>
</dbReference>
<evidence type="ECO:0000259" key="12">
    <source>
        <dbReference type="Pfam" id="PF18199"/>
    </source>
</evidence>
<evidence type="ECO:0000259" key="11">
    <source>
        <dbReference type="Pfam" id="PF18198"/>
    </source>
</evidence>
<dbReference type="GO" id="GO:0000166">
    <property type="term" value="F:nucleotide binding"/>
    <property type="evidence" value="ECO:0007669"/>
    <property type="project" value="UniProtKB-KW"/>
</dbReference>
<evidence type="ECO:0000256" key="2">
    <source>
        <dbReference type="ARBA" id="ARBA00004245"/>
    </source>
</evidence>
<dbReference type="GO" id="GO:0030286">
    <property type="term" value="C:dynein complex"/>
    <property type="evidence" value="ECO:0007669"/>
    <property type="project" value="InterPro"/>
</dbReference>
<dbReference type="InterPro" id="IPR004273">
    <property type="entry name" value="Dynein_heavy_D6_P-loop"/>
</dbReference>
<dbReference type="InterPro" id="IPR042219">
    <property type="entry name" value="AAA_lid_11_sf"/>
</dbReference>
<keyword evidence="4" id="KW-0547">Nucleotide-binding</keyword>
<keyword evidence="8" id="KW-0966">Cell projection</keyword>
<dbReference type="GO" id="GO:0051959">
    <property type="term" value="F:dynein light intermediate chain binding"/>
    <property type="evidence" value="ECO:0007669"/>
    <property type="project" value="InterPro"/>
</dbReference>
<feature type="domain" description="Dynein heavy chain C-terminal" evidence="12">
    <location>
        <begin position="482"/>
        <end position="901"/>
    </location>
</feature>
<evidence type="ECO:0000256" key="5">
    <source>
        <dbReference type="ARBA" id="ARBA00023054"/>
    </source>
</evidence>
<reference evidence="13" key="1">
    <citation type="submission" date="2021-10" db="EMBL/GenBank/DDBJ databases">
        <title>Tropical sea cucumber genome reveals ecological adaptation and Cuvierian tubules defense mechanism.</title>
        <authorList>
            <person name="Chen T."/>
        </authorList>
    </citation>
    <scope>NUCLEOTIDE SEQUENCE</scope>
    <source>
        <strain evidence="13">Nanhai2018</strain>
        <tissue evidence="13">Muscle</tissue>
    </source>
</reference>
<evidence type="ECO:0000256" key="9">
    <source>
        <dbReference type="SAM" id="MobiDB-lite"/>
    </source>
</evidence>
<evidence type="ECO:0000313" key="14">
    <source>
        <dbReference type="Proteomes" id="UP001152320"/>
    </source>
</evidence>
<dbReference type="GO" id="GO:0008569">
    <property type="term" value="F:minus-end-directed microtubule motor activity"/>
    <property type="evidence" value="ECO:0007669"/>
    <property type="project" value="InterPro"/>
</dbReference>
<dbReference type="Gene3D" id="1.10.8.720">
    <property type="entry name" value="Region D6 of dynein motor"/>
    <property type="match status" value="1"/>
</dbReference>
<dbReference type="Pfam" id="PF03028">
    <property type="entry name" value="Dynein_heavy"/>
    <property type="match status" value="1"/>
</dbReference>
<name>A0A9Q1HGW1_HOLLE</name>
<dbReference type="InterPro" id="IPR043160">
    <property type="entry name" value="Dynein_C_barrel"/>
</dbReference>
<dbReference type="Proteomes" id="UP001152320">
    <property type="component" value="Chromosome 3"/>
</dbReference>
<dbReference type="GO" id="GO:0005929">
    <property type="term" value="C:cilium"/>
    <property type="evidence" value="ECO:0007669"/>
    <property type="project" value="UniProtKB-SubCell"/>
</dbReference>
<dbReference type="FunFam" id="3.40.50.300:FF:000320">
    <property type="entry name" value="Dynein, axonemal, heavy chain 5"/>
    <property type="match status" value="1"/>
</dbReference>
<comment type="caution">
    <text evidence="13">The sequence shown here is derived from an EMBL/GenBank/DDBJ whole genome shotgun (WGS) entry which is preliminary data.</text>
</comment>
<keyword evidence="7" id="KW-0206">Cytoskeleton</keyword>
<dbReference type="PANTHER" id="PTHR22878:SF69">
    <property type="entry name" value="DYNEIN HEAVY CHAIN"/>
    <property type="match status" value="1"/>
</dbReference>
<sequence>MTGAETLQKHDGLTPLQRLEGQSRLGSSHSQRSRPASTNTVCRPDGSGGVTSRPPRWISDKAWKQCQYLSAALEAFQGLCMYILNGNDQWNTFYKAEDPYKLMITEYVSELYKEENTKESSTLGKPFNWESLQPFERLVLIKILRPDALVAAVRSLVDELMGEKFLSSGEFDLREIFEESSAKQPLIFILSPGVDPTAQLMRFAKEQRGSTLHVDMISLGRGQGPKAEELIAKAQILKGRWVFLQNCHLAASFMPRLEALVEGFNKPNADIDPQFRLWLSSKPDPSFPVSILQTGLKMTVESPQGLKANLLRSLGSGGSGAVTDALWEDTAAGPAWKSLLFGLCFFNAVVNERKKYGALGFNIPYEFSASDLEVSIQVLHMLLTIHKTPPWEALRYLTGEVSYGGRVTDHMDRRCLLSILNIYYSEDALQPEYCYSPDKVYHPLPTSFSLSDSRLYIEGLPNSDSPEVFGMHPNAEKAFRESEASKLIKTLMSVQPRVSSMIGKGKSDDALVLELIDEIQQQLPASIQSEDEDETKDEEKRRSSKGAKAAASTAAMFPGLSMTGSMTGNFGTGGKKANESKASTPQPATPVENQTQSALLTILRQEITRFNHLLMVIHGTLMSLHLAVKGEVVMSEQLEEMYKALLNQRVPHSWQQAAYESCKPLGSWVSDLQSRVDFFSKWCDLVNEAKERRMKAVSSDPNDSLNDKPPREEPRSFWLPAFFFPQGFLTAVLQNHARKHGVSVDSLKFEFKVIPGPDDSEESLSDVKGLINVREVAFKGTTSPNDGVLIFGLFLDGARFDPVRLVLEDSKPEERFCRLPEIHFIPNQENHTPLGDSSSSLTSSTLRGGKEGFYECPLYRTSARAGTLSSTGHSTNFVSSIDLPTNHDADLWITRGVALLCQLDE</sequence>
<evidence type="ECO:0000256" key="6">
    <source>
        <dbReference type="ARBA" id="ARBA00023069"/>
    </source>
</evidence>
<dbReference type="PANTHER" id="PTHR22878">
    <property type="entry name" value="DYNEIN HEAVY CHAIN 6, AXONEMAL-LIKE-RELATED"/>
    <property type="match status" value="1"/>
</dbReference>
<feature type="compositionally biased region" description="Low complexity" evidence="9">
    <location>
        <begin position="546"/>
        <end position="555"/>
    </location>
</feature>
<protein>
    <submittedName>
        <fullName evidence="13">Dynein heavy chain 6, axonemal</fullName>
    </submittedName>
</protein>
<dbReference type="Gene3D" id="1.20.1270.280">
    <property type="match status" value="1"/>
</dbReference>
<feature type="domain" description="Dynein heavy chain AAA lid" evidence="11">
    <location>
        <begin position="336"/>
        <end position="475"/>
    </location>
</feature>
<dbReference type="OrthoDB" id="5593012at2759"/>
<evidence type="ECO:0000256" key="1">
    <source>
        <dbReference type="ARBA" id="ARBA00004138"/>
    </source>
</evidence>
<accession>A0A9Q1HGW1</accession>
<gene>
    <name evidence="13" type="ORF">HOLleu_09254</name>
</gene>
<keyword evidence="6" id="KW-0969">Cilium</keyword>
<keyword evidence="14" id="KW-1185">Reference proteome</keyword>
<dbReference type="Pfam" id="PF18199">
    <property type="entry name" value="Dynein_C"/>
    <property type="match status" value="1"/>
</dbReference>
<evidence type="ECO:0000313" key="13">
    <source>
        <dbReference type="EMBL" id="KAJ8046079.1"/>
    </source>
</evidence>
<dbReference type="Pfam" id="PF18198">
    <property type="entry name" value="AAA_lid_11"/>
    <property type="match status" value="1"/>
</dbReference>
<dbReference type="InterPro" id="IPR026983">
    <property type="entry name" value="DHC"/>
</dbReference>